<evidence type="ECO:0000313" key="9">
    <source>
        <dbReference type="EMBL" id="GFP57899.1"/>
    </source>
</evidence>
<dbReference type="GO" id="GO:0004662">
    <property type="term" value="F:CAAX-protein geranylgeranyltransferase activity"/>
    <property type="evidence" value="ECO:0007669"/>
    <property type="project" value="TreeGrafter"/>
</dbReference>
<dbReference type="Gene3D" id="1.50.10.20">
    <property type="match status" value="1"/>
</dbReference>
<keyword evidence="6" id="KW-0677">Repeat</keyword>
<evidence type="ECO:0000313" key="10">
    <source>
        <dbReference type="Proteomes" id="UP000517252"/>
    </source>
</evidence>
<evidence type="ECO:0000259" key="8">
    <source>
        <dbReference type="Pfam" id="PF00432"/>
    </source>
</evidence>
<dbReference type="SUPFAM" id="SSF47072">
    <property type="entry name" value="Cysteine alpha-hairpin motif"/>
    <property type="match status" value="1"/>
</dbReference>
<dbReference type="InterPro" id="IPR045089">
    <property type="entry name" value="PGGT1B-like"/>
</dbReference>
<comment type="cofactor">
    <cofactor evidence="1">
        <name>Zn(2+)</name>
        <dbReference type="ChEBI" id="CHEBI:29105"/>
    </cofactor>
</comment>
<comment type="similarity">
    <text evidence="2">Belongs to the protein prenyltransferase subunit beta family.</text>
</comment>
<dbReference type="Proteomes" id="UP000517252">
    <property type="component" value="Unassembled WGS sequence"/>
</dbReference>
<dbReference type="GO" id="GO:0005953">
    <property type="term" value="C:CAAX-protein geranylgeranyltransferase complex"/>
    <property type="evidence" value="ECO:0007669"/>
    <property type="project" value="TreeGrafter"/>
</dbReference>
<dbReference type="PANTHER" id="PTHR11774">
    <property type="entry name" value="GERANYLGERANYL TRANSFERASE TYPE BETA SUBUNIT"/>
    <property type="match status" value="1"/>
</dbReference>
<keyword evidence="4 9" id="KW-0808">Transferase</keyword>
<dbReference type="OrthoDB" id="24893at2759"/>
<keyword evidence="5" id="KW-0479">Metal-binding</keyword>
<evidence type="ECO:0000256" key="7">
    <source>
        <dbReference type="ARBA" id="ARBA00022833"/>
    </source>
</evidence>
<evidence type="ECO:0000256" key="6">
    <source>
        <dbReference type="ARBA" id="ARBA00022737"/>
    </source>
</evidence>
<keyword evidence="3" id="KW-0637">Prenyltransferase</keyword>
<accession>A0A6V8QZG8</accession>
<dbReference type="InterPro" id="IPR009069">
    <property type="entry name" value="Cys_alpha_HP_mot_SF"/>
</dbReference>
<evidence type="ECO:0000256" key="1">
    <source>
        <dbReference type="ARBA" id="ARBA00001947"/>
    </source>
</evidence>
<comment type="caution">
    <text evidence="9">The sequence shown here is derived from an EMBL/GenBank/DDBJ whole genome shotgun (WGS) entry which is preliminary data.</text>
</comment>
<dbReference type="Pfam" id="PF00432">
    <property type="entry name" value="Prenyltrans"/>
    <property type="match status" value="1"/>
</dbReference>
<reference evidence="9 10" key="1">
    <citation type="submission" date="2020-07" db="EMBL/GenBank/DDBJ databases">
        <title>Trichoderma asperellum IC-1 whole genome shotgun sequence.</title>
        <authorList>
            <person name="Kanamasa S."/>
            <person name="Takahashi H."/>
        </authorList>
    </citation>
    <scope>NUCLEOTIDE SEQUENCE [LARGE SCALE GENOMIC DNA]</scope>
    <source>
        <strain evidence="9 10">IC-1</strain>
    </source>
</reference>
<evidence type="ECO:0000256" key="5">
    <source>
        <dbReference type="ARBA" id="ARBA00022723"/>
    </source>
</evidence>
<dbReference type="SUPFAM" id="SSF48239">
    <property type="entry name" value="Terpenoid cyclases/Protein prenyltransferases"/>
    <property type="match status" value="1"/>
</dbReference>
<evidence type="ECO:0000256" key="2">
    <source>
        <dbReference type="ARBA" id="ARBA00010497"/>
    </source>
</evidence>
<dbReference type="InterPro" id="IPR008930">
    <property type="entry name" value="Terpenoid_cyclase/PrenylTrfase"/>
</dbReference>
<keyword evidence="7" id="KW-0862">Zinc</keyword>
<organism evidence="9 10">
    <name type="scientific">Trichoderma asperellum</name>
    <name type="common">Filamentous fungus</name>
    <dbReference type="NCBI Taxonomy" id="101201"/>
    <lineage>
        <taxon>Eukaryota</taxon>
        <taxon>Fungi</taxon>
        <taxon>Dikarya</taxon>
        <taxon>Ascomycota</taxon>
        <taxon>Pezizomycotina</taxon>
        <taxon>Sordariomycetes</taxon>
        <taxon>Hypocreomycetidae</taxon>
        <taxon>Hypocreales</taxon>
        <taxon>Hypocreaceae</taxon>
        <taxon>Trichoderma</taxon>
    </lineage>
</organism>
<proteinExistence type="inferred from homology"/>
<feature type="domain" description="Prenyltransferase alpha-alpha toroid" evidence="8">
    <location>
        <begin position="11"/>
        <end position="386"/>
    </location>
</feature>
<dbReference type="EMBL" id="BLZH01000009">
    <property type="protein sequence ID" value="GFP57899.1"/>
    <property type="molecule type" value="Genomic_DNA"/>
</dbReference>
<evidence type="ECO:0000256" key="3">
    <source>
        <dbReference type="ARBA" id="ARBA00022602"/>
    </source>
</evidence>
<dbReference type="GO" id="GO:0046872">
    <property type="term" value="F:metal ion binding"/>
    <property type="evidence" value="ECO:0007669"/>
    <property type="project" value="UniProtKB-KW"/>
</dbReference>
<dbReference type="AlphaFoldDB" id="A0A6V8QZG8"/>
<dbReference type="InterPro" id="IPR001330">
    <property type="entry name" value="Prenyltrans"/>
</dbReference>
<gene>
    <name evidence="9" type="ORF">TASIC1_0009023600</name>
</gene>
<sequence>MSASDAEAPKLDKARHIKYWQRCHKTFLPTAYTGSDSTRLTFACFIISALDILSVPLTAQDRAAVRTWVLSLQHPDGGFCGSPTHAMAGENASKGSANIAATFFALILLGMAAETEEEQRSAYAGVDRKAVLLWLRKLQRSDGSFGQVLWEGEPTGGRDTRHSYLASSIRWMLRGSVQKGDENWVEDIDVERMTEYIRSLQTYDGGIAESSTEESHAGYAYCAISALSLLDRHSDTAADTKQAMESGIADRTKLLKFLAHRQFKYLSNTEAIASDGGIGENYLEAKLGDLSLDGERAYTGFNGRWNKKADTCYTWWACSMLRLLDADYVYDAVPTGNYLLDITQHIIGGFGKAVGEPPDIYHSYLGLATVGLIGGHDLKEVDAGLCCSKDAARKIETAREGLLESLKKQSEQRGGWGAEEFWGKAAEMVKCCKVELPTFFRLQHPHLPATFIIQNASERMSSEPQTTEKGPWTEETKNIFEGKSKSQFYDPCQEAAQRSYKCLYRNNGDKAMCGEYFQYVLRYGLWNWQLYGLRGNKNGGLNTVWLLNG</sequence>
<evidence type="ECO:0000256" key="4">
    <source>
        <dbReference type="ARBA" id="ARBA00022679"/>
    </source>
</evidence>
<name>A0A6V8QZG8_TRIAP</name>
<dbReference type="PANTHER" id="PTHR11774:SF4">
    <property type="entry name" value="GERANYLGERANYL TRANSFERASE TYPE-1 SUBUNIT BETA"/>
    <property type="match status" value="1"/>
</dbReference>
<protein>
    <submittedName>
        <fullName evidence="9">Geranylgeranyl transferase type-1 subunit beta</fullName>
    </submittedName>
</protein>